<feature type="non-terminal residue" evidence="1">
    <location>
        <position position="136"/>
    </location>
</feature>
<protein>
    <submittedName>
        <fullName evidence="1">Uncharacterized protein</fullName>
    </submittedName>
</protein>
<name>A0ABD2A6K9_VESSQ</name>
<dbReference type="EMBL" id="JAUDFV010000154">
    <property type="protein sequence ID" value="KAL2716263.1"/>
    <property type="molecule type" value="Genomic_DNA"/>
</dbReference>
<reference evidence="1 2" key="1">
    <citation type="journal article" date="2024" name="Ann. Entomol. Soc. Am.">
        <title>Genomic analyses of the southern and eastern yellowjacket wasps (Hymenoptera: Vespidae) reveal evolutionary signatures of social life.</title>
        <authorList>
            <person name="Catto M.A."/>
            <person name="Caine P.B."/>
            <person name="Orr S.E."/>
            <person name="Hunt B.G."/>
            <person name="Goodisman M.A.D."/>
        </authorList>
    </citation>
    <scope>NUCLEOTIDE SEQUENCE [LARGE SCALE GENOMIC DNA]</scope>
    <source>
        <strain evidence="1">233</strain>
        <tissue evidence="1">Head and thorax</tissue>
    </source>
</reference>
<sequence>MSFKNGVGRHRAISLLLSRNFELRETDRKYHRVDRRTTLLQVRRRESGLGANRRCRWLNGRFHLKSRSPPVVEHKRIVTLLQPPLRKVAAATATPPAAVAVATVTVAVTHQKGATPWRTLKYAEFTPRSREYGKTR</sequence>
<evidence type="ECO:0000313" key="1">
    <source>
        <dbReference type="EMBL" id="KAL2716263.1"/>
    </source>
</evidence>
<dbReference type="AlphaFoldDB" id="A0ABD2A6K9"/>
<proteinExistence type="predicted"/>
<keyword evidence="2" id="KW-1185">Reference proteome</keyword>
<evidence type="ECO:0000313" key="2">
    <source>
        <dbReference type="Proteomes" id="UP001607302"/>
    </source>
</evidence>
<comment type="caution">
    <text evidence="1">The sequence shown here is derived from an EMBL/GenBank/DDBJ whole genome shotgun (WGS) entry which is preliminary data.</text>
</comment>
<gene>
    <name evidence="1" type="ORF">V1478_013939</name>
</gene>
<organism evidence="1 2">
    <name type="scientific">Vespula squamosa</name>
    <name type="common">Southern yellow jacket</name>
    <name type="synonym">Wasp</name>
    <dbReference type="NCBI Taxonomy" id="30214"/>
    <lineage>
        <taxon>Eukaryota</taxon>
        <taxon>Metazoa</taxon>
        <taxon>Ecdysozoa</taxon>
        <taxon>Arthropoda</taxon>
        <taxon>Hexapoda</taxon>
        <taxon>Insecta</taxon>
        <taxon>Pterygota</taxon>
        <taxon>Neoptera</taxon>
        <taxon>Endopterygota</taxon>
        <taxon>Hymenoptera</taxon>
        <taxon>Apocrita</taxon>
        <taxon>Aculeata</taxon>
        <taxon>Vespoidea</taxon>
        <taxon>Vespidae</taxon>
        <taxon>Vespinae</taxon>
        <taxon>Vespula</taxon>
    </lineage>
</organism>
<dbReference type="Proteomes" id="UP001607302">
    <property type="component" value="Unassembled WGS sequence"/>
</dbReference>
<accession>A0ABD2A6K9</accession>